<dbReference type="InterPro" id="IPR000719">
    <property type="entry name" value="Prot_kinase_dom"/>
</dbReference>
<dbReference type="GO" id="GO:0005524">
    <property type="term" value="F:ATP binding"/>
    <property type="evidence" value="ECO:0007669"/>
    <property type="project" value="UniProtKB-KW"/>
</dbReference>
<dbReference type="Pfam" id="PF00069">
    <property type="entry name" value="Pkinase"/>
    <property type="match status" value="1"/>
</dbReference>
<dbReference type="PANTHER" id="PTHR44329">
    <property type="entry name" value="SERINE/THREONINE-PROTEIN KINASE TNNI3K-RELATED"/>
    <property type="match status" value="1"/>
</dbReference>
<gene>
    <name evidence="4" type="ORF">NP233_g4871</name>
</gene>
<evidence type="ECO:0000313" key="5">
    <source>
        <dbReference type="Proteomes" id="UP001213000"/>
    </source>
</evidence>
<evidence type="ECO:0000259" key="3">
    <source>
        <dbReference type="PROSITE" id="PS50011"/>
    </source>
</evidence>
<dbReference type="InterPro" id="IPR051681">
    <property type="entry name" value="Ser/Thr_Kinases-Pseudokinases"/>
</dbReference>
<dbReference type="Proteomes" id="UP001213000">
    <property type="component" value="Unassembled WGS sequence"/>
</dbReference>
<dbReference type="InterPro" id="IPR011009">
    <property type="entry name" value="Kinase-like_dom_sf"/>
</dbReference>
<dbReference type="GO" id="GO:0004674">
    <property type="term" value="F:protein serine/threonine kinase activity"/>
    <property type="evidence" value="ECO:0007669"/>
    <property type="project" value="TreeGrafter"/>
</dbReference>
<evidence type="ECO:0000256" key="1">
    <source>
        <dbReference type="ARBA" id="ARBA00022741"/>
    </source>
</evidence>
<comment type="caution">
    <text evidence="4">The sequence shown here is derived from an EMBL/GenBank/DDBJ whole genome shotgun (WGS) entry which is preliminary data.</text>
</comment>
<dbReference type="SMART" id="SM00220">
    <property type="entry name" value="S_TKc"/>
    <property type="match status" value="1"/>
</dbReference>
<dbReference type="Gene3D" id="1.10.510.10">
    <property type="entry name" value="Transferase(Phosphotransferase) domain 1"/>
    <property type="match status" value="1"/>
</dbReference>
<proteinExistence type="predicted"/>
<dbReference type="PROSITE" id="PS00108">
    <property type="entry name" value="PROTEIN_KINASE_ST"/>
    <property type="match status" value="1"/>
</dbReference>
<dbReference type="PROSITE" id="PS50011">
    <property type="entry name" value="PROTEIN_KINASE_DOM"/>
    <property type="match status" value="1"/>
</dbReference>
<dbReference type="PANTHER" id="PTHR44329:SF298">
    <property type="entry name" value="MIXED LINEAGE KINASE DOMAIN-LIKE PROTEIN"/>
    <property type="match status" value="1"/>
</dbReference>
<evidence type="ECO:0000256" key="2">
    <source>
        <dbReference type="ARBA" id="ARBA00022840"/>
    </source>
</evidence>
<protein>
    <recommendedName>
        <fullName evidence="3">Protein kinase domain-containing protein</fullName>
    </recommendedName>
</protein>
<keyword evidence="5" id="KW-1185">Reference proteome</keyword>
<dbReference type="AlphaFoldDB" id="A0AAD5VXJ9"/>
<reference evidence="4" key="1">
    <citation type="submission" date="2022-07" db="EMBL/GenBank/DDBJ databases">
        <title>Genome Sequence of Leucocoprinus birnbaumii.</title>
        <authorList>
            <person name="Buettner E."/>
        </authorList>
    </citation>
    <scope>NUCLEOTIDE SEQUENCE</scope>
    <source>
        <strain evidence="4">VT141</strain>
    </source>
</reference>
<name>A0AAD5VXJ9_9AGAR</name>
<keyword evidence="1" id="KW-0547">Nucleotide-binding</keyword>
<dbReference type="InterPro" id="IPR008271">
    <property type="entry name" value="Ser/Thr_kinase_AS"/>
</dbReference>
<organism evidence="4 5">
    <name type="scientific">Leucocoprinus birnbaumii</name>
    <dbReference type="NCBI Taxonomy" id="56174"/>
    <lineage>
        <taxon>Eukaryota</taxon>
        <taxon>Fungi</taxon>
        <taxon>Dikarya</taxon>
        <taxon>Basidiomycota</taxon>
        <taxon>Agaricomycotina</taxon>
        <taxon>Agaricomycetes</taxon>
        <taxon>Agaricomycetidae</taxon>
        <taxon>Agaricales</taxon>
        <taxon>Agaricineae</taxon>
        <taxon>Agaricaceae</taxon>
        <taxon>Leucocoprinus</taxon>
    </lineage>
</organism>
<dbReference type="SUPFAM" id="SSF56112">
    <property type="entry name" value="Protein kinase-like (PK-like)"/>
    <property type="match status" value="1"/>
</dbReference>
<sequence length="427" mass="47848">MERVTVNSMLQETLHFTGHTGDSDPPLETYRSSDSVYQGPVGLLEFVLHNKARYKSLLNCTGEKPQMVLDIMQKALDLPDVREETRRAIPHAMMRLCRESGVFNATGSKLHGGTPRCLRQQSQADDLIRNFTREGILWNYLHHPNVLPFYGIFKLERKLGYVCVISPWMSKGNLNDYYNAANPDVARFSLIMDTLEDLRYLHSKRITHGDLKPANILISLSGTAVLADFGLSSVLDAEIPRWTSVATMDGIILSQPTFASDIYSVASVTYKVLAGKIPYHELSRGATVIAQVLRGKNPKRPPQHLESELTPEIWVIMEGCWSRIHNQRPTVEAVIKALSEIRHSDLTQKRLAAQALDNCKPQDHYQELPPETFRLAVRGCDIGFCHAEINLLLELNGFSGLEALTTSLKTTQQAELLGALNVSHLHS</sequence>
<evidence type="ECO:0000313" key="4">
    <source>
        <dbReference type="EMBL" id="KAJ3569704.1"/>
    </source>
</evidence>
<accession>A0AAD5VXJ9</accession>
<dbReference type="EMBL" id="JANIEX010000274">
    <property type="protein sequence ID" value="KAJ3569704.1"/>
    <property type="molecule type" value="Genomic_DNA"/>
</dbReference>
<keyword evidence="2" id="KW-0067">ATP-binding</keyword>
<feature type="domain" description="Protein kinase" evidence="3">
    <location>
        <begin position="30"/>
        <end position="346"/>
    </location>
</feature>